<gene>
    <name evidence="1" type="ORF">CON71_28765</name>
</gene>
<proteinExistence type="predicted"/>
<dbReference type="EMBL" id="NVNL01000060">
    <property type="protein sequence ID" value="PEA86641.1"/>
    <property type="molecule type" value="Genomic_DNA"/>
</dbReference>
<dbReference type="InterPro" id="IPR006490">
    <property type="entry name" value="Maj_tail_phi13"/>
</dbReference>
<comment type="caution">
    <text evidence="1">The sequence shown here is derived from an EMBL/GenBank/DDBJ whole genome shotgun (WGS) entry which is preliminary data.</text>
</comment>
<dbReference type="RefSeq" id="WP_098902580.1">
    <property type="nucleotide sequence ID" value="NZ_NVNL01000060.1"/>
</dbReference>
<accession>A0A9X6Y7R7</accession>
<organism evidence="1 2">
    <name type="scientific">Bacillus thuringiensis</name>
    <dbReference type="NCBI Taxonomy" id="1428"/>
    <lineage>
        <taxon>Bacteria</taxon>
        <taxon>Bacillati</taxon>
        <taxon>Bacillota</taxon>
        <taxon>Bacilli</taxon>
        <taxon>Bacillales</taxon>
        <taxon>Bacillaceae</taxon>
        <taxon>Bacillus</taxon>
        <taxon>Bacillus cereus group</taxon>
    </lineage>
</organism>
<dbReference type="AlphaFoldDB" id="A0A9X6Y7R7"/>
<protein>
    <submittedName>
        <fullName evidence="1">Phage tail protein</fullName>
    </submittedName>
</protein>
<name>A0A9X6Y7R7_BACTU</name>
<evidence type="ECO:0000313" key="1">
    <source>
        <dbReference type="EMBL" id="PEA86641.1"/>
    </source>
</evidence>
<sequence length="195" mass="22118">MNKVTFGLKNVRYAIVEEDDLRNITYGKVFQQLGAVELKLDPKGDEMTFDADDGLYYSESINQGYEGALTIAEPTEHFRTEVLGEELDKEDKVLIESSHAKTKKIAMMFEFDGDIRAVRHLLYYVTVSRPGVASTTKGDKTEPNKTELKLVASPRPDNYKTKISTTVGTPDTIYNNWYNEVYEKKATPKQTQTSK</sequence>
<dbReference type="NCBIfam" id="TIGR01603">
    <property type="entry name" value="maj_tail_phi13"/>
    <property type="match status" value="1"/>
</dbReference>
<evidence type="ECO:0000313" key="2">
    <source>
        <dbReference type="Proteomes" id="UP000220702"/>
    </source>
</evidence>
<dbReference type="Proteomes" id="UP000220702">
    <property type="component" value="Unassembled WGS sequence"/>
</dbReference>
<reference evidence="1 2" key="1">
    <citation type="submission" date="2017-09" db="EMBL/GenBank/DDBJ databases">
        <title>Large-scale bioinformatics analysis of Bacillus genomes uncovers conserved roles of natural products in bacterial physiology.</title>
        <authorList>
            <consortium name="Agbiome Team Llc"/>
            <person name="Bleich R.M."/>
            <person name="Grubbs K.J."/>
            <person name="Santa Maria K.C."/>
            <person name="Allen S.E."/>
            <person name="Farag S."/>
            <person name="Shank E.A."/>
            <person name="Bowers A."/>
        </authorList>
    </citation>
    <scope>NUCLEOTIDE SEQUENCE [LARGE SCALE GENOMIC DNA]</scope>
    <source>
        <strain evidence="1 2">AFS089089</strain>
    </source>
</reference>